<accession>L7LDA8</accession>
<comment type="caution">
    <text evidence="1">The sequence shown here is derived from an EMBL/GenBank/DDBJ whole genome shotgun (WGS) entry which is preliminary data.</text>
</comment>
<dbReference type="eggNOG" id="ENOG5033SCI">
    <property type="taxonomic scope" value="Bacteria"/>
</dbReference>
<sequence>MLRYRSRTAIGGYGVDQVIHTPELADRIRRDGCGLRPLVEWISGHGRTCAGRHVTGRGPCMSRADQPRPPLETVTDHADIGDFGIPVSVDDIEITRTVEREFLTALVWAPPSLAASVVRALIGPDRLSLDAPLLYLPGHGAVFALIAGSVHAGAPLRPVDLGPHAADPAAAPAFRNLLMEIASPNPAGPWPLPVDSDLPALAASVVDQWHRRGYQALLERMSTVLIEEPSDTLGAHWAALSAHQRTAEQTRRTILTALADIG</sequence>
<proteinExistence type="predicted"/>
<organism evidence="1 2">
    <name type="scientific">Gordonia hirsuta DSM 44140 = NBRC 16056</name>
    <dbReference type="NCBI Taxonomy" id="1121927"/>
    <lineage>
        <taxon>Bacteria</taxon>
        <taxon>Bacillati</taxon>
        <taxon>Actinomycetota</taxon>
        <taxon>Actinomycetes</taxon>
        <taxon>Mycobacteriales</taxon>
        <taxon>Gordoniaceae</taxon>
        <taxon>Gordonia</taxon>
    </lineage>
</organism>
<evidence type="ECO:0000313" key="2">
    <source>
        <dbReference type="Proteomes" id="UP000053405"/>
    </source>
</evidence>
<gene>
    <name evidence="1" type="ORF">GOHSU_28_00630</name>
</gene>
<keyword evidence="2" id="KW-1185">Reference proteome</keyword>
<dbReference type="Gene3D" id="1.10.860.10">
    <property type="entry name" value="DNAb Helicase, Chain A"/>
    <property type="match status" value="1"/>
</dbReference>
<evidence type="ECO:0000313" key="1">
    <source>
        <dbReference type="EMBL" id="GAC58008.1"/>
    </source>
</evidence>
<protein>
    <submittedName>
        <fullName evidence="1">Uncharacterized protein</fullName>
    </submittedName>
</protein>
<dbReference type="AlphaFoldDB" id="L7LDA8"/>
<dbReference type="EMBL" id="BANT01000028">
    <property type="protein sequence ID" value="GAC58008.1"/>
    <property type="molecule type" value="Genomic_DNA"/>
</dbReference>
<dbReference type="InterPro" id="IPR016136">
    <property type="entry name" value="DNA_helicase_N/primase_C"/>
</dbReference>
<name>L7LDA8_9ACTN</name>
<reference evidence="1 2" key="1">
    <citation type="submission" date="2012-12" db="EMBL/GenBank/DDBJ databases">
        <title>Whole genome shotgun sequence of Gordonia hirsuta NBRC 16056.</title>
        <authorList>
            <person name="Isaki-Nakamura S."/>
            <person name="Hosoyama A."/>
            <person name="Tsuchikane K."/>
            <person name="Katsumata H."/>
            <person name="Baba S."/>
            <person name="Yamazaki S."/>
            <person name="Fujita N."/>
        </authorList>
    </citation>
    <scope>NUCLEOTIDE SEQUENCE [LARGE SCALE GENOMIC DNA]</scope>
    <source>
        <strain evidence="1 2">NBRC 16056</strain>
    </source>
</reference>
<dbReference type="Proteomes" id="UP000053405">
    <property type="component" value="Unassembled WGS sequence"/>
</dbReference>